<dbReference type="Proteomes" id="UP000199071">
    <property type="component" value="Unassembled WGS sequence"/>
</dbReference>
<dbReference type="PANTHER" id="PTHR11795">
    <property type="entry name" value="BRANCHED-CHAIN AMINO ACID TRANSPORT SYSTEM PERMEASE PROTEIN LIVH"/>
    <property type="match status" value="1"/>
</dbReference>
<feature type="transmembrane region" description="Helical" evidence="9">
    <location>
        <begin position="33"/>
        <end position="52"/>
    </location>
</feature>
<evidence type="ECO:0000256" key="4">
    <source>
        <dbReference type="ARBA" id="ARBA00022692"/>
    </source>
</evidence>
<protein>
    <submittedName>
        <fullName evidence="10">Branched-chain amino acid transport system permease protein</fullName>
    </submittedName>
</protein>
<feature type="transmembrane region" description="Helical" evidence="9">
    <location>
        <begin position="6"/>
        <end position="26"/>
    </location>
</feature>
<sequence>MIVVDIIVAGLILGGLYATVALGLTLQYGVARIMNLAYGEFIVAAAFGAWWLFTANAISPLAGLVVIVPLAFLANWLIYHLLLMPLVRRARSREVLEGDSILFTFGLLFVMQGVMLSLFGGQLYSYSYLLVPIDVIGTTVSANRLIAFAFAIVIGLGLYLVLTRTRAGTAMRAVAVDPRSARLVGIDVPRMSALAFALGGALCAAAGVLISMFLTFSASGGVLFTMKALIVVIMGGVGSLLGTLVAGLLLGLAEVATARLIDPGLTLAVNFAIFLAVLLVRPTGLFGRPSS</sequence>
<dbReference type="Pfam" id="PF02653">
    <property type="entry name" value="BPD_transp_2"/>
    <property type="match status" value="1"/>
</dbReference>
<keyword evidence="2" id="KW-0813">Transport</keyword>
<reference evidence="10 11" key="1">
    <citation type="submission" date="2016-10" db="EMBL/GenBank/DDBJ databases">
        <authorList>
            <person name="de Groot N.N."/>
        </authorList>
    </citation>
    <scope>NUCLEOTIDE SEQUENCE [LARGE SCALE GENOMIC DNA]</scope>
    <source>
        <strain evidence="10 11">ATCC 35022</strain>
    </source>
</reference>
<evidence type="ECO:0000256" key="9">
    <source>
        <dbReference type="SAM" id="Phobius"/>
    </source>
</evidence>
<keyword evidence="4 9" id="KW-0812">Transmembrane</keyword>
<organism evidence="10 11">
    <name type="scientific">Bauldia litoralis</name>
    <dbReference type="NCBI Taxonomy" id="665467"/>
    <lineage>
        <taxon>Bacteria</taxon>
        <taxon>Pseudomonadati</taxon>
        <taxon>Pseudomonadota</taxon>
        <taxon>Alphaproteobacteria</taxon>
        <taxon>Hyphomicrobiales</taxon>
        <taxon>Kaistiaceae</taxon>
        <taxon>Bauldia</taxon>
    </lineage>
</organism>
<dbReference type="CDD" id="cd06582">
    <property type="entry name" value="TM_PBP1_LivH_like"/>
    <property type="match status" value="1"/>
</dbReference>
<evidence type="ECO:0000256" key="1">
    <source>
        <dbReference type="ARBA" id="ARBA00004651"/>
    </source>
</evidence>
<dbReference type="PANTHER" id="PTHR11795:SF445">
    <property type="entry name" value="AMINO ACID ABC TRANSPORTER PERMEASE PROTEIN"/>
    <property type="match status" value="1"/>
</dbReference>
<evidence type="ECO:0000256" key="8">
    <source>
        <dbReference type="ARBA" id="ARBA00037998"/>
    </source>
</evidence>
<evidence type="ECO:0000313" key="10">
    <source>
        <dbReference type="EMBL" id="SDB40981.1"/>
    </source>
</evidence>
<keyword evidence="11" id="KW-1185">Reference proteome</keyword>
<evidence type="ECO:0000256" key="3">
    <source>
        <dbReference type="ARBA" id="ARBA00022475"/>
    </source>
</evidence>
<evidence type="ECO:0000256" key="5">
    <source>
        <dbReference type="ARBA" id="ARBA00022970"/>
    </source>
</evidence>
<dbReference type="InterPro" id="IPR001851">
    <property type="entry name" value="ABC_transp_permease"/>
</dbReference>
<dbReference type="AlphaFoldDB" id="A0A1G6D791"/>
<evidence type="ECO:0000256" key="2">
    <source>
        <dbReference type="ARBA" id="ARBA00022448"/>
    </source>
</evidence>
<keyword evidence="3" id="KW-1003">Cell membrane</keyword>
<dbReference type="RefSeq" id="WP_090877541.1">
    <property type="nucleotide sequence ID" value="NZ_FMXQ01000006.1"/>
</dbReference>
<feature type="transmembrane region" description="Helical" evidence="9">
    <location>
        <begin position="58"/>
        <end position="79"/>
    </location>
</feature>
<keyword evidence="5" id="KW-0029">Amino-acid transport</keyword>
<proteinExistence type="inferred from homology"/>
<dbReference type="STRING" id="665467.SAMN02982931_03106"/>
<comment type="subcellular location">
    <subcellularLocation>
        <location evidence="1">Cell membrane</location>
        <topology evidence="1">Multi-pass membrane protein</topology>
    </subcellularLocation>
</comment>
<evidence type="ECO:0000313" key="11">
    <source>
        <dbReference type="Proteomes" id="UP000199071"/>
    </source>
</evidence>
<dbReference type="EMBL" id="FMXQ01000006">
    <property type="protein sequence ID" value="SDB40981.1"/>
    <property type="molecule type" value="Genomic_DNA"/>
</dbReference>
<dbReference type="InterPro" id="IPR052157">
    <property type="entry name" value="BCAA_transport_permease"/>
</dbReference>
<name>A0A1G6D791_9HYPH</name>
<feature type="transmembrane region" description="Helical" evidence="9">
    <location>
        <begin position="100"/>
        <end position="125"/>
    </location>
</feature>
<dbReference type="GO" id="GO:0005886">
    <property type="term" value="C:plasma membrane"/>
    <property type="evidence" value="ECO:0007669"/>
    <property type="project" value="UniProtKB-SubCell"/>
</dbReference>
<evidence type="ECO:0000256" key="6">
    <source>
        <dbReference type="ARBA" id="ARBA00022989"/>
    </source>
</evidence>
<dbReference type="GO" id="GO:0022857">
    <property type="term" value="F:transmembrane transporter activity"/>
    <property type="evidence" value="ECO:0007669"/>
    <property type="project" value="InterPro"/>
</dbReference>
<comment type="similarity">
    <text evidence="8">Belongs to the binding-protein-dependent transport system permease family. LivHM subfamily.</text>
</comment>
<feature type="transmembrane region" description="Helical" evidence="9">
    <location>
        <begin position="228"/>
        <end position="253"/>
    </location>
</feature>
<dbReference type="GO" id="GO:0006865">
    <property type="term" value="P:amino acid transport"/>
    <property type="evidence" value="ECO:0007669"/>
    <property type="project" value="UniProtKB-KW"/>
</dbReference>
<feature type="transmembrane region" description="Helical" evidence="9">
    <location>
        <begin position="193"/>
        <end position="216"/>
    </location>
</feature>
<evidence type="ECO:0000256" key="7">
    <source>
        <dbReference type="ARBA" id="ARBA00023136"/>
    </source>
</evidence>
<feature type="transmembrane region" description="Helical" evidence="9">
    <location>
        <begin position="260"/>
        <end position="280"/>
    </location>
</feature>
<keyword evidence="7 9" id="KW-0472">Membrane</keyword>
<gene>
    <name evidence="10" type="ORF">SAMN02982931_03106</name>
</gene>
<accession>A0A1G6D791</accession>
<keyword evidence="6 9" id="KW-1133">Transmembrane helix</keyword>
<feature type="transmembrane region" description="Helical" evidence="9">
    <location>
        <begin position="145"/>
        <end position="162"/>
    </location>
</feature>
<dbReference type="OrthoDB" id="9807115at2"/>